<dbReference type="SUPFAM" id="SSF144232">
    <property type="entry name" value="HIT/MYND zinc finger-like"/>
    <property type="match status" value="1"/>
</dbReference>
<dbReference type="PANTHER" id="PTHR13483">
    <property type="entry name" value="BOX C_D SNORNA PROTEIN 1-RELATED"/>
    <property type="match status" value="1"/>
</dbReference>
<dbReference type="GO" id="GO:0000492">
    <property type="term" value="P:box C/D snoRNP assembly"/>
    <property type="evidence" value="ECO:0007669"/>
    <property type="project" value="TreeGrafter"/>
</dbReference>
<accession>A0A5N6FY88</accession>
<keyword evidence="3" id="KW-0862">Zinc</keyword>
<dbReference type="GO" id="GO:0070761">
    <property type="term" value="C:pre-snoRNP complex"/>
    <property type="evidence" value="ECO:0007669"/>
    <property type="project" value="TreeGrafter"/>
</dbReference>
<dbReference type="Pfam" id="PF04438">
    <property type="entry name" value="zf-HIT"/>
    <property type="match status" value="1"/>
</dbReference>
<dbReference type="PROSITE" id="PS51083">
    <property type="entry name" value="ZF_HIT"/>
    <property type="match status" value="1"/>
</dbReference>
<evidence type="ECO:0000256" key="4">
    <source>
        <dbReference type="PROSITE-ProRule" id="PRU00453"/>
    </source>
</evidence>
<evidence type="ECO:0000256" key="1">
    <source>
        <dbReference type="ARBA" id="ARBA00022723"/>
    </source>
</evidence>
<name>A0A5N7CQY7_PETAA</name>
<keyword evidence="2 4" id="KW-0863">Zinc-finger</keyword>
<dbReference type="FunFam" id="3.30.60.190:FF:000005">
    <property type="entry name" value="Putative HIT finger domain protein"/>
    <property type="match status" value="1"/>
</dbReference>
<proteinExistence type="predicted"/>
<organism evidence="6">
    <name type="scientific">Petromyces alliaceus</name>
    <name type="common">Aspergillus alliaceus</name>
    <dbReference type="NCBI Taxonomy" id="209559"/>
    <lineage>
        <taxon>Eukaryota</taxon>
        <taxon>Fungi</taxon>
        <taxon>Dikarya</taxon>
        <taxon>Ascomycota</taxon>
        <taxon>Pezizomycotina</taxon>
        <taxon>Eurotiomycetes</taxon>
        <taxon>Eurotiomycetidae</taxon>
        <taxon>Eurotiales</taxon>
        <taxon>Aspergillaceae</taxon>
        <taxon>Aspergillus</taxon>
        <taxon>Aspergillus subgen. Circumdati</taxon>
    </lineage>
</organism>
<evidence type="ECO:0000313" key="6">
    <source>
        <dbReference type="EMBL" id="KAE8396616.1"/>
    </source>
</evidence>
<dbReference type="AlphaFoldDB" id="A0A5N7CQY7"/>
<dbReference type="InterPro" id="IPR007529">
    <property type="entry name" value="Znf_HIT"/>
</dbReference>
<dbReference type="CDD" id="cd23023">
    <property type="entry name" value="zf-HIT_BCD1"/>
    <property type="match status" value="1"/>
</dbReference>
<dbReference type="GO" id="GO:0005634">
    <property type="term" value="C:nucleus"/>
    <property type="evidence" value="ECO:0007669"/>
    <property type="project" value="TreeGrafter"/>
</dbReference>
<reference evidence="6" key="1">
    <citation type="submission" date="2019-04" db="EMBL/GenBank/DDBJ databases">
        <title>Friends and foes A comparative genomics studyof 23 Aspergillus species from section Flavi.</title>
        <authorList>
            <consortium name="DOE Joint Genome Institute"/>
            <person name="Kjaerbolling I."/>
            <person name="Vesth T."/>
            <person name="Frisvad J.C."/>
            <person name="Nybo J.L."/>
            <person name="Theobald S."/>
            <person name="Kildgaard S."/>
            <person name="Isbrandt T."/>
            <person name="Kuo A."/>
            <person name="Sato A."/>
            <person name="Lyhne E.K."/>
            <person name="Kogle M.E."/>
            <person name="Wiebenga A."/>
            <person name="Kun R.S."/>
            <person name="Lubbers R.J."/>
            <person name="Makela M.R."/>
            <person name="Barry K."/>
            <person name="Chovatia M."/>
            <person name="Clum A."/>
            <person name="Daum C."/>
            <person name="Haridas S."/>
            <person name="He G."/>
            <person name="LaButti K."/>
            <person name="Lipzen A."/>
            <person name="Mondo S."/>
            <person name="Riley R."/>
            <person name="Salamov A."/>
            <person name="Simmons B.A."/>
            <person name="Magnuson J.K."/>
            <person name="Henrissat B."/>
            <person name="Mortensen U.H."/>
            <person name="Larsen T.O."/>
            <person name="Devries R.P."/>
            <person name="Grigoriev I.V."/>
            <person name="Machida M."/>
            <person name="Baker S.E."/>
            <person name="Andersen M.R."/>
        </authorList>
    </citation>
    <scope>NUCLEOTIDE SEQUENCE [LARGE SCALE GENOMIC DNA]</scope>
    <source>
        <strain evidence="6">IBT 14317</strain>
    </source>
</reference>
<dbReference type="GO" id="GO:0048254">
    <property type="term" value="P:snoRNA localization"/>
    <property type="evidence" value="ECO:0007669"/>
    <property type="project" value="TreeGrafter"/>
</dbReference>
<gene>
    <name evidence="6" type="ORF">BDV23DRAFT_143171</name>
</gene>
<sequence>MLRSRESSEAAHNNKMPNTCEVCASEPSKYRCPTCGLMSCSLVCTQSHKIYCAAKAPSLKASNEVNDEIQHHPENADGPPGGTTHETSNGVDPRTLGSSPQLKELFECYPALRDQLQDIYKATLEEEWIETQMQGGRRPFGRGKGAPRSRGPWTREKGFNRGLGKVRKLREMCEEGSEVGKNAEGYMRFMALVNGERLPQETL</sequence>
<feature type="region of interest" description="Disordered" evidence="5">
    <location>
        <begin position="135"/>
        <end position="159"/>
    </location>
</feature>
<dbReference type="Gene3D" id="3.30.60.190">
    <property type="match status" value="1"/>
</dbReference>
<dbReference type="OMA" id="EAWNHDI"/>
<keyword evidence="1" id="KW-0479">Metal-binding</keyword>
<protein>
    <submittedName>
        <fullName evidence="6">Uncharacterized protein</fullName>
    </submittedName>
</protein>
<dbReference type="InterPro" id="IPR051639">
    <property type="entry name" value="BCD1"/>
</dbReference>
<dbReference type="OrthoDB" id="18412at2759"/>
<feature type="region of interest" description="Disordered" evidence="5">
    <location>
        <begin position="70"/>
        <end position="95"/>
    </location>
</feature>
<dbReference type="GO" id="GO:0008270">
    <property type="term" value="F:zinc ion binding"/>
    <property type="evidence" value="ECO:0007669"/>
    <property type="project" value="UniProtKB-UniRule"/>
</dbReference>
<evidence type="ECO:0000256" key="2">
    <source>
        <dbReference type="ARBA" id="ARBA00022771"/>
    </source>
</evidence>
<evidence type="ECO:0000256" key="3">
    <source>
        <dbReference type="ARBA" id="ARBA00022833"/>
    </source>
</evidence>
<feature type="compositionally biased region" description="Polar residues" evidence="5">
    <location>
        <begin position="84"/>
        <end position="95"/>
    </location>
</feature>
<dbReference type="EMBL" id="ML735214">
    <property type="protein sequence ID" value="KAE8396616.1"/>
    <property type="molecule type" value="Genomic_DNA"/>
</dbReference>
<accession>A0A5N7CQY7</accession>
<dbReference type="GO" id="GO:0000463">
    <property type="term" value="P:maturation of LSU-rRNA from tricistronic rRNA transcript (SSU-rRNA, 5.8S rRNA, LSU-rRNA)"/>
    <property type="evidence" value="ECO:0007669"/>
    <property type="project" value="TreeGrafter"/>
</dbReference>
<evidence type="ECO:0000256" key="5">
    <source>
        <dbReference type="SAM" id="MobiDB-lite"/>
    </source>
</evidence>
<dbReference type="Proteomes" id="UP000326877">
    <property type="component" value="Unassembled WGS sequence"/>
</dbReference>